<accession>A0ABV2KRI3</accession>
<sequence length="405" mass="46257">MLTRYQLSNGLRIVEEQMEHVQSVSIGIWILSGSRYESAGENGVSHLIEHMLFKGTHRRSAKQIAEAFDRIGGHVNAFTSKEYTCVYAKVIDEHVEEAIDLLSDMVLHSVVDEEELDREKDVIFEEMSMTEDTPDDIIHDHLQETSFNGHPLGQSILGSRQSLGEMTREDVMRYKQTYYTGKRMVVSAAGSIPDHFHKLIETYFSDLQEGDAFDDQLQHHFQFDTFKQSDDISQAHICLGFDGYAIGDDSLYPMTILNNVLGGAMSSRLFQQVREEQGLAYDIFSYHNPFRDNGILTIYGATSYERLDDLESIMFNIFSDIQQHGITEQERKDTIQQLKGQLTLGLEHSSSRMQRNGRTELLQEPHLSADDVITKLEDVSQEEIRLVAQQVLQQPSRAWILPSNI</sequence>
<name>A0ABV2KRI3_9BACI</name>
<comment type="caution">
    <text evidence="5">The sequence shown here is derived from an EMBL/GenBank/DDBJ whole genome shotgun (WGS) entry which is preliminary data.</text>
</comment>
<dbReference type="Pfam" id="PF00675">
    <property type="entry name" value="Peptidase_M16"/>
    <property type="match status" value="1"/>
</dbReference>
<dbReference type="InterPro" id="IPR011249">
    <property type="entry name" value="Metalloenz_LuxS/M16"/>
</dbReference>
<dbReference type="PANTHER" id="PTHR11851:SF49">
    <property type="entry name" value="MITOCHONDRIAL-PROCESSING PEPTIDASE SUBUNIT ALPHA"/>
    <property type="match status" value="1"/>
</dbReference>
<dbReference type="InterPro" id="IPR007863">
    <property type="entry name" value="Peptidase_M16_C"/>
</dbReference>
<proteinExistence type="inferred from homology"/>
<gene>
    <name evidence="5" type="ORF">ABID56_000265</name>
</gene>
<protein>
    <submittedName>
        <fullName evidence="5">Zn-dependent peptidase</fullName>
    </submittedName>
</protein>
<reference evidence="5 6" key="1">
    <citation type="submission" date="2024-06" db="EMBL/GenBank/DDBJ databases">
        <title>Genomic Encyclopedia of Type Strains, Phase IV (KMG-IV): sequencing the most valuable type-strain genomes for metagenomic binning, comparative biology and taxonomic classification.</title>
        <authorList>
            <person name="Goeker M."/>
        </authorList>
    </citation>
    <scope>NUCLEOTIDE SEQUENCE [LARGE SCALE GENOMIC DNA]</scope>
    <source>
        <strain evidence="5 6">DSM 23520</strain>
    </source>
</reference>
<evidence type="ECO:0000256" key="1">
    <source>
        <dbReference type="ARBA" id="ARBA00007261"/>
    </source>
</evidence>
<feature type="domain" description="Peptidase M16 C-terminal" evidence="4">
    <location>
        <begin position="166"/>
        <end position="338"/>
    </location>
</feature>
<evidence type="ECO:0000313" key="5">
    <source>
        <dbReference type="EMBL" id="MET3682186.1"/>
    </source>
</evidence>
<evidence type="ECO:0000313" key="6">
    <source>
        <dbReference type="Proteomes" id="UP001549167"/>
    </source>
</evidence>
<dbReference type="Proteomes" id="UP001549167">
    <property type="component" value="Unassembled WGS sequence"/>
</dbReference>
<organism evidence="5 6">
    <name type="scientific">Alkalibacillus flavidus</name>
    <dbReference type="NCBI Taxonomy" id="546021"/>
    <lineage>
        <taxon>Bacteria</taxon>
        <taxon>Bacillati</taxon>
        <taxon>Bacillota</taxon>
        <taxon>Bacilli</taxon>
        <taxon>Bacillales</taxon>
        <taxon>Bacillaceae</taxon>
        <taxon>Alkalibacillus</taxon>
    </lineage>
</organism>
<dbReference type="PROSITE" id="PS00143">
    <property type="entry name" value="INSULINASE"/>
    <property type="match status" value="1"/>
</dbReference>
<dbReference type="InterPro" id="IPR001431">
    <property type="entry name" value="Pept_M16_Zn_BS"/>
</dbReference>
<dbReference type="Pfam" id="PF05193">
    <property type="entry name" value="Peptidase_M16_C"/>
    <property type="match status" value="1"/>
</dbReference>
<keyword evidence="6" id="KW-1185">Reference proteome</keyword>
<dbReference type="PANTHER" id="PTHR11851">
    <property type="entry name" value="METALLOPROTEASE"/>
    <property type="match status" value="1"/>
</dbReference>
<evidence type="ECO:0000259" key="4">
    <source>
        <dbReference type="Pfam" id="PF05193"/>
    </source>
</evidence>
<dbReference type="Gene3D" id="3.30.830.10">
    <property type="entry name" value="Metalloenzyme, LuxS/M16 peptidase-like"/>
    <property type="match status" value="2"/>
</dbReference>
<dbReference type="InterPro" id="IPR050361">
    <property type="entry name" value="MPP/UQCRC_Complex"/>
</dbReference>
<dbReference type="EMBL" id="JBEPMX010000001">
    <property type="protein sequence ID" value="MET3682186.1"/>
    <property type="molecule type" value="Genomic_DNA"/>
</dbReference>
<evidence type="ECO:0000256" key="2">
    <source>
        <dbReference type="RuleBase" id="RU004447"/>
    </source>
</evidence>
<comment type="similarity">
    <text evidence="1 2">Belongs to the peptidase M16 family.</text>
</comment>
<dbReference type="SUPFAM" id="SSF63411">
    <property type="entry name" value="LuxS/MPP-like metallohydrolase"/>
    <property type="match status" value="2"/>
</dbReference>
<evidence type="ECO:0000259" key="3">
    <source>
        <dbReference type="Pfam" id="PF00675"/>
    </source>
</evidence>
<feature type="domain" description="Peptidase M16 N-terminal" evidence="3">
    <location>
        <begin position="13"/>
        <end position="158"/>
    </location>
</feature>
<dbReference type="RefSeq" id="WP_354218631.1">
    <property type="nucleotide sequence ID" value="NZ_JBEPMX010000001.1"/>
</dbReference>
<dbReference type="InterPro" id="IPR011765">
    <property type="entry name" value="Pept_M16_N"/>
</dbReference>